<dbReference type="GO" id="GO:0005741">
    <property type="term" value="C:mitochondrial outer membrane"/>
    <property type="evidence" value="ECO:0007669"/>
    <property type="project" value="UniProtKB-SubCell"/>
</dbReference>
<dbReference type="GO" id="GO:0030943">
    <property type="term" value="F:mitochondrion targeting sequence binding"/>
    <property type="evidence" value="ECO:0007669"/>
    <property type="project" value="TreeGrafter"/>
</dbReference>
<feature type="repeat" description="TPR" evidence="10">
    <location>
        <begin position="368"/>
        <end position="401"/>
    </location>
</feature>
<dbReference type="HOGENOM" id="CLU_017516_0_1_1"/>
<comment type="similarity">
    <text evidence="9">Belongs to the Tom70 family.</text>
</comment>
<accession>A0A098VRF0</accession>
<evidence type="ECO:0000256" key="3">
    <source>
        <dbReference type="ARBA" id="ARBA00022737"/>
    </source>
</evidence>
<keyword evidence="5 10" id="KW-0802">TPR repeat</keyword>
<comment type="caution">
    <text evidence="12">The sequence shown here is derived from an EMBL/GenBank/DDBJ whole genome shotgun (WGS) entry which is preliminary data.</text>
</comment>
<evidence type="ECO:0000256" key="1">
    <source>
        <dbReference type="ARBA" id="ARBA00004572"/>
    </source>
</evidence>
<evidence type="ECO:0000256" key="2">
    <source>
        <dbReference type="ARBA" id="ARBA00022692"/>
    </source>
</evidence>
<dbReference type="SUPFAM" id="SSF48452">
    <property type="entry name" value="TPR-like"/>
    <property type="match status" value="2"/>
</dbReference>
<dbReference type="OrthoDB" id="2942533at2759"/>
<evidence type="ECO:0000256" key="7">
    <source>
        <dbReference type="ARBA" id="ARBA00023128"/>
    </source>
</evidence>
<evidence type="ECO:0000256" key="10">
    <source>
        <dbReference type="PROSITE-ProRule" id="PRU00339"/>
    </source>
</evidence>
<dbReference type="PROSITE" id="PS50005">
    <property type="entry name" value="TPR"/>
    <property type="match status" value="2"/>
</dbReference>
<protein>
    <submittedName>
        <fullName evidence="12">Subunit Tom70 of mitochondrial import receptor</fullName>
    </submittedName>
</protein>
<organism evidence="12 13">
    <name type="scientific">Mitosporidium daphniae</name>
    <dbReference type="NCBI Taxonomy" id="1485682"/>
    <lineage>
        <taxon>Eukaryota</taxon>
        <taxon>Fungi</taxon>
        <taxon>Fungi incertae sedis</taxon>
        <taxon>Microsporidia</taxon>
        <taxon>Mitosporidium</taxon>
    </lineage>
</organism>
<dbReference type="PANTHER" id="PTHR46208">
    <property type="entry name" value="MITOCHONDRIAL IMPORT RECEPTOR SUBUNIT TOM70"/>
    <property type="match status" value="1"/>
</dbReference>
<keyword evidence="12" id="KW-0675">Receptor</keyword>
<keyword evidence="4" id="KW-1000">Mitochondrion outer membrane</keyword>
<dbReference type="InterPro" id="IPR019734">
    <property type="entry name" value="TPR_rpt"/>
</dbReference>
<keyword evidence="6 11" id="KW-1133">Transmembrane helix</keyword>
<dbReference type="VEuPathDB" id="MicrosporidiaDB:DI09_78p120"/>
<evidence type="ECO:0000256" key="8">
    <source>
        <dbReference type="ARBA" id="ARBA00023136"/>
    </source>
</evidence>
<dbReference type="GO" id="GO:0008320">
    <property type="term" value="F:protein transmembrane transporter activity"/>
    <property type="evidence" value="ECO:0007669"/>
    <property type="project" value="TreeGrafter"/>
</dbReference>
<dbReference type="PANTHER" id="PTHR46208:SF1">
    <property type="entry name" value="MITOCHONDRIAL IMPORT RECEPTOR SUBUNIT TOM70"/>
    <property type="match status" value="1"/>
</dbReference>
<keyword evidence="13" id="KW-1185">Reference proteome</keyword>
<keyword evidence="2 11" id="KW-0812">Transmembrane</keyword>
<proteinExistence type="inferred from homology"/>
<feature type="repeat" description="TPR" evidence="10">
    <location>
        <begin position="101"/>
        <end position="134"/>
    </location>
</feature>
<reference evidence="12 13" key="1">
    <citation type="submission" date="2014-04" db="EMBL/GenBank/DDBJ databases">
        <title>A new species of microsporidia sheds light on the evolution of extreme parasitism.</title>
        <authorList>
            <person name="Haag K.L."/>
            <person name="James T.Y."/>
            <person name="Larsson R."/>
            <person name="Schaer T.M."/>
            <person name="Refardt D."/>
            <person name="Pombert J.-F."/>
            <person name="Ebert D."/>
        </authorList>
    </citation>
    <scope>NUCLEOTIDE SEQUENCE [LARGE SCALE GENOMIC DNA]</scope>
    <source>
        <strain evidence="12 13">UGP3</strain>
        <tissue evidence="12">Spores</tissue>
    </source>
</reference>
<sequence>MSFPHTSTSPWLSSKVVISTAAFVGILAGGYFYYKKHHPSKCDQPSSSSSRCTLFACETLTDCLNAASVKVSSLFKPGQREAVQCASLHETGSQKCDLAFAKEKKVLGNKFFSEGKMAEAIDCYSESISNLPDGSYELSICYCNRAACYLSQGNYQKVVEDCTVAIRCSPLYLKAYERRSRAYESLGQLEDALSDLTACCVIDGFSNQSFPQRLEKILRSLSHTLATELSQGLPRCIFSPFILVAPEKKDADSLVGSLNRAKKMISDGCCVEAFTLLTEISASKAAVSPEMCDEISFYLSALLFLKGCLDESLFYYNKISTDRLPIAHVIRSSILLERSLLVEGKEEIEKAIATAAIAGANPSNQTLAYLYYHLGECDAALGNALASIAAYNKAIKIAPGVIQFYIHKSRASIATGNITDAESAIQEALSRFPGNPEVLNAYGEFLILKATSSSPMEMPNNANIFDVAQKTLTDALSVCAAQGKEPMPSIFLNLAILTLYISNGNAAPSSANSENELKELRQQAVAFLRRAIEIDPLYDAAHIQLAHILIANGENSEAIEHFDKAIESCRSYQDIAQILSLKLASKAQMQACAGNPDLEAKIR</sequence>
<keyword evidence="7" id="KW-0496">Mitochondrion</keyword>
<dbReference type="Pfam" id="PF13181">
    <property type="entry name" value="TPR_8"/>
    <property type="match status" value="1"/>
</dbReference>
<evidence type="ECO:0000256" key="5">
    <source>
        <dbReference type="ARBA" id="ARBA00022803"/>
    </source>
</evidence>
<dbReference type="InterPro" id="IPR011990">
    <property type="entry name" value="TPR-like_helical_dom_sf"/>
</dbReference>
<dbReference type="Proteomes" id="UP000029725">
    <property type="component" value="Unassembled WGS sequence"/>
</dbReference>
<dbReference type="RefSeq" id="XP_013236733.1">
    <property type="nucleotide sequence ID" value="XM_013381279.1"/>
</dbReference>
<keyword evidence="3" id="KW-0677">Repeat</keyword>
<dbReference type="GO" id="GO:0030150">
    <property type="term" value="P:protein import into mitochondrial matrix"/>
    <property type="evidence" value="ECO:0007669"/>
    <property type="project" value="TreeGrafter"/>
</dbReference>
<comment type="subcellular location">
    <subcellularLocation>
        <location evidence="1">Mitochondrion outer membrane</location>
        <topology evidence="1">Single-pass membrane protein</topology>
    </subcellularLocation>
</comment>
<dbReference type="GeneID" id="25260807"/>
<evidence type="ECO:0000256" key="4">
    <source>
        <dbReference type="ARBA" id="ARBA00022787"/>
    </source>
</evidence>
<keyword evidence="8 11" id="KW-0472">Membrane</keyword>
<name>A0A098VRF0_9MICR</name>
<evidence type="ECO:0000256" key="6">
    <source>
        <dbReference type="ARBA" id="ARBA00022989"/>
    </source>
</evidence>
<dbReference type="SMART" id="SM00028">
    <property type="entry name" value="TPR"/>
    <property type="match status" value="6"/>
</dbReference>
<gene>
    <name evidence="12" type="ORF">DI09_78p120</name>
</gene>
<evidence type="ECO:0000313" key="13">
    <source>
        <dbReference type="Proteomes" id="UP000029725"/>
    </source>
</evidence>
<dbReference type="Pfam" id="PF14559">
    <property type="entry name" value="TPR_19"/>
    <property type="match status" value="1"/>
</dbReference>
<evidence type="ECO:0000256" key="11">
    <source>
        <dbReference type="SAM" id="Phobius"/>
    </source>
</evidence>
<dbReference type="AlphaFoldDB" id="A0A098VRF0"/>
<evidence type="ECO:0000256" key="9">
    <source>
        <dbReference type="ARBA" id="ARBA00038030"/>
    </source>
</evidence>
<dbReference type="EMBL" id="JMKJ01000588">
    <property type="protein sequence ID" value="KGG50306.1"/>
    <property type="molecule type" value="Genomic_DNA"/>
</dbReference>
<feature type="transmembrane region" description="Helical" evidence="11">
    <location>
        <begin position="12"/>
        <end position="34"/>
    </location>
</feature>
<dbReference type="GO" id="GO:0045039">
    <property type="term" value="P:protein insertion into mitochondrial inner membrane"/>
    <property type="evidence" value="ECO:0007669"/>
    <property type="project" value="TreeGrafter"/>
</dbReference>
<evidence type="ECO:0000313" key="12">
    <source>
        <dbReference type="EMBL" id="KGG50306.1"/>
    </source>
</evidence>
<dbReference type="Gene3D" id="1.25.40.10">
    <property type="entry name" value="Tetratricopeptide repeat domain"/>
    <property type="match status" value="2"/>
</dbReference>